<dbReference type="OrthoDB" id="16772at2759"/>
<proteinExistence type="inferred from homology"/>
<keyword evidence="6" id="KW-1185">Reference proteome</keyword>
<accession>A0A1V8SK33</accession>
<evidence type="ECO:0000313" key="5">
    <source>
        <dbReference type="EMBL" id="OQN99443.1"/>
    </source>
</evidence>
<name>A0A1V8SK33_9PEZI</name>
<evidence type="ECO:0000313" key="6">
    <source>
        <dbReference type="Proteomes" id="UP000192596"/>
    </source>
</evidence>
<dbReference type="Proteomes" id="UP000192596">
    <property type="component" value="Unassembled WGS sequence"/>
</dbReference>
<dbReference type="PANTHER" id="PTHR15157">
    <property type="entry name" value="UV RADIATION RESISTANCE-ASSOCIATED GENE PROTEIN"/>
    <property type="match status" value="1"/>
</dbReference>
<dbReference type="AlphaFoldDB" id="A0A1V8SK33"/>
<dbReference type="InterPro" id="IPR018791">
    <property type="entry name" value="UV_resistance/autophagy_Atg14"/>
</dbReference>
<organism evidence="5 6">
    <name type="scientific">Cryoendolithus antarcticus</name>
    <dbReference type="NCBI Taxonomy" id="1507870"/>
    <lineage>
        <taxon>Eukaryota</taxon>
        <taxon>Fungi</taxon>
        <taxon>Dikarya</taxon>
        <taxon>Ascomycota</taxon>
        <taxon>Pezizomycotina</taxon>
        <taxon>Dothideomycetes</taxon>
        <taxon>Dothideomycetidae</taxon>
        <taxon>Cladosporiales</taxon>
        <taxon>Cladosporiaceae</taxon>
        <taxon>Cryoendolithus</taxon>
    </lineage>
</organism>
<feature type="region of interest" description="Disordered" evidence="4">
    <location>
        <begin position="279"/>
        <end position="303"/>
    </location>
</feature>
<dbReference type="Pfam" id="PF10186">
    <property type="entry name" value="ATG14"/>
    <property type="match status" value="1"/>
</dbReference>
<gene>
    <name evidence="5" type="ORF">B0A48_14420</name>
</gene>
<evidence type="ECO:0000256" key="2">
    <source>
        <dbReference type="ARBA" id="ARBA00013807"/>
    </source>
</evidence>
<dbReference type="EMBL" id="NAJO01000040">
    <property type="protein sequence ID" value="OQN99443.1"/>
    <property type="molecule type" value="Genomic_DNA"/>
</dbReference>
<protein>
    <recommendedName>
        <fullName evidence="2">Autophagy-related protein 14</fullName>
    </recommendedName>
</protein>
<comment type="caution">
    <text evidence="5">The sequence shown here is derived from an EMBL/GenBank/DDBJ whole genome shotgun (WGS) entry which is preliminary data.</text>
</comment>
<comment type="similarity">
    <text evidence="1">Belongs to the ATG14 family.</text>
</comment>
<dbReference type="GO" id="GO:0032991">
    <property type="term" value="C:protein-containing complex"/>
    <property type="evidence" value="ECO:0007669"/>
    <property type="project" value="UniProtKB-ARBA"/>
</dbReference>
<evidence type="ECO:0000256" key="3">
    <source>
        <dbReference type="ARBA" id="ARBA00023054"/>
    </source>
</evidence>
<dbReference type="GO" id="GO:0035493">
    <property type="term" value="P:SNARE complex assembly"/>
    <property type="evidence" value="ECO:0007669"/>
    <property type="project" value="TreeGrafter"/>
</dbReference>
<dbReference type="InParanoid" id="A0A1V8SK33"/>
<dbReference type="GO" id="GO:0000149">
    <property type="term" value="F:SNARE binding"/>
    <property type="evidence" value="ECO:0007669"/>
    <property type="project" value="TreeGrafter"/>
</dbReference>
<dbReference type="GO" id="GO:0000323">
    <property type="term" value="C:lytic vacuole"/>
    <property type="evidence" value="ECO:0007669"/>
    <property type="project" value="TreeGrafter"/>
</dbReference>
<dbReference type="PANTHER" id="PTHR15157:SF13">
    <property type="entry name" value="AUTOPHAGY-RELATED PROTEIN 14"/>
    <property type="match status" value="1"/>
</dbReference>
<evidence type="ECO:0000256" key="4">
    <source>
        <dbReference type="SAM" id="MobiDB-lite"/>
    </source>
</evidence>
<dbReference type="GO" id="GO:0005768">
    <property type="term" value="C:endosome"/>
    <property type="evidence" value="ECO:0007669"/>
    <property type="project" value="TreeGrafter"/>
</dbReference>
<reference evidence="6" key="1">
    <citation type="submission" date="2017-03" db="EMBL/GenBank/DDBJ databases">
        <title>Genomes of endolithic fungi from Antarctica.</title>
        <authorList>
            <person name="Coleine C."/>
            <person name="Masonjones S."/>
            <person name="Stajich J.E."/>
        </authorList>
    </citation>
    <scope>NUCLEOTIDE SEQUENCE [LARGE SCALE GENOMIC DNA]</scope>
    <source>
        <strain evidence="6">CCFEE 5527</strain>
    </source>
</reference>
<sequence>MECGLCSQAYNKTRNPVCVSCAQATLYNDRVEHVKLLLVREKTHAHAEAIVRPGNDGVLAALPQDADWDAISNGVKDQALSRMKGELERVDAKIADIETQARSLRQFMVAYKEYLGDKKRENAKRRGEIGLERKEFMLRRELVPEPVHSAARRASRHLAKTHTRTVDARAYVCKFTSNLSGLRQVKDKLGVPTGRYSLHGLILPNLKDLISSHAGYAEGAETEHHEHINACLDNVCRLLSLWCHYLSVRLPAEIVLPHPDFPHSAILLERSSYKGSDPAYPGDLGNHSSSSSTSRLKRDPRPSTRARLLHLDRPLAALEKEDRKTFGLFLEGVVLLSWNIAWLCRSQGITSVTSFDDVCNIGHNLYLLFRAQEAAFNTRPSLNRNDTAGTDVTVHSNKVMTKAAPAQTPIRFGSYSHGSTVHCLSSAEGAAYMQEWRKLQPHRLVDQLRQHFATEMTGVGWDVVSEFDLDAAREDEMPVLVGVVSGLAPAGKVLEAPTNSAATVTKQGDEDRKANGWMKVRGRSGDV</sequence>
<keyword evidence="3" id="KW-0175">Coiled coil</keyword>
<evidence type="ECO:0000256" key="1">
    <source>
        <dbReference type="ARBA" id="ARBA00009574"/>
    </source>
</evidence>